<evidence type="ECO:0000256" key="1">
    <source>
        <dbReference type="SAM" id="MobiDB-lite"/>
    </source>
</evidence>
<feature type="compositionally biased region" description="Acidic residues" evidence="1">
    <location>
        <begin position="121"/>
        <end position="130"/>
    </location>
</feature>
<feature type="compositionally biased region" description="Polar residues" evidence="1">
    <location>
        <begin position="83"/>
        <end position="92"/>
    </location>
</feature>
<feature type="region of interest" description="Disordered" evidence="1">
    <location>
        <begin position="21"/>
        <end position="130"/>
    </location>
</feature>
<proteinExistence type="predicted"/>
<dbReference type="EMBL" id="JAPFFF010000008">
    <property type="protein sequence ID" value="KAK8885120.1"/>
    <property type="molecule type" value="Genomic_DNA"/>
</dbReference>
<accession>A0ABR2K1X6</accession>
<organism evidence="2 3">
    <name type="scientific">Tritrichomonas musculus</name>
    <dbReference type="NCBI Taxonomy" id="1915356"/>
    <lineage>
        <taxon>Eukaryota</taxon>
        <taxon>Metamonada</taxon>
        <taxon>Parabasalia</taxon>
        <taxon>Tritrichomonadida</taxon>
        <taxon>Tritrichomonadidae</taxon>
        <taxon>Tritrichomonas</taxon>
    </lineage>
</organism>
<reference evidence="2 3" key="1">
    <citation type="submission" date="2024-04" db="EMBL/GenBank/DDBJ databases">
        <title>Tritrichomonas musculus Genome.</title>
        <authorList>
            <person name="Alves-Ferreira E."/>
            <person name="Grigg M."/>
            <person name="Lorenzi H."/>
            <person name="Galac M."/>
        </authorList>
    </citation>
    <scope>NUCLEOTIDE SEQUENCE [LARGE SCALE GENOMIC DNA]</scope>
    <source>
        <strain evidence="2 3">EAF2021</strain>
    </source>
</reference>
<name>A0ABR2K1X6_9EUKA</name>
<gene>
    <name evidence="2" type="ORF">M9Y10_044249</name>
</gene>
<feature type="compositionally biased region" description="Low complexity" evidence="1">
    <location>
        <begin position="104"/>
        <end position="115"/>
    </location>
</feature>
<comment type="caution">
    <text evidence="2">The sequence shown here is derived from an EMBL/GenBank/DDBJ whole genome shotgun (WGS) entry which is preliminary data.</text>
</comment>
<keyword evidence="3" id="KW-1185">Reference proteome</keyword>
<protein>
    <submittedName>
        <fullName evidence="2">Uncharacterized protein</fullName>
    </submittedName>
</protein>
<sequence length="130" mass="14306">MQQQTSILGPVQPRRVLTKLIDPKSTTSAPLALSGSHISVPSPPATSQSGDPMDHLEDFTQPKKAEEFKTSSVKYDNTKNEESNYLENSQDQDPFLDALLSAPDQNQQQDSQKSQHLPSDSDAEEIEPAK</sequence>
<evidence type="ECO:0000313" key="3">
    <source>
        <dbReference type="Proteomes" id="UP001470230"/>
    </source>
</evidence>
<dbReference type="Proteomes" id="UP001470230">
    <property type="component" value="Unassembled WGS sequence"/>
</dbReference>
<feature type="compositionally biased region" description="Basic and acidic residues" evidence="1">
    <location>
        <begin position="52"/>
        <end position="69"/>
    </location>
</feature>
<evidence type="ECO:0000313" key="2">
    <source>
        <dbReference type="EMBL" id="KAK8885120.1"/>
    </source>
</evidence>